<gene>
    <name evidence="1" type="ORF">PSHT_16474</name>
</gene>
<accession>A0A2S4UA02</accession>
<evidence type="ECO:0000313" key="1">
    <source>
        <dbReference type="EMBL" id="POV94031.1"/>
    </source>
</evidence>
<protein>
    <submittedName>
        <fullName evidence="1">Uncharacterized protein</fullName>
    </submittedName>
</protein>
<dbReference type="OrthoDB" id="2497391at2759"/>
<reference evidence="2" key="3">
    <citation type="journal article" date="2018" name="Mol. Plant Microbe Interact.">
        <title>Genome sequence resources for the wheat stripe rust pathogen (Puccinia striiformis f. sp. tritici) and the barley stripe rust pathogen (Puccinia striiformis f. sp. hordei).</title>
        <authorList>
            <person name="Xia C."/>
            <person name="Wang M."/>
            <person name="Yin C."/>
            <person name="Cornejo O.E."/>
            <person name="Hulbert S.H."/>
            <person name="Chen X."/>
        </authorList>
    </citation>
    <scope>NUCLEOTIDE SEQUENCE [LARGE SCALE GENOMIC DNA]</scope>
    <source>
        <strain evidence="2">93TX-2</strain>
    </source>
</reference>
<sequence length="176" mass="19993">MASSKNIQVTGEDHSTNIKAHKHWTLRAGLALTIENAVKEILLDIVDPITDLRERLLIREENIHHCYELAILSNPIRTKAVMDEWFPNDGDWDLFFLVIDLLGSTHLYLAKGDTPICFAGFTLEDATTLLSLDFKPHPRSYCASSTWDNQTKELAIHLVTKMDQMRKAQGYSSLIL</sequence>
<dbReference type="Proteomes" id="UP000238274">
    <property type="component" value="Unassembled WGS sequence"/>
</dbReference>
<proteinExistence type="predicted"/>
<keyword evidence="2" id="KW-1185">Reference proteome</keyword>
<reference evidence="2" key="2">
    <citation type="journal article" date="2018" name="BMC Genomics">
        <title>Genomic insights into host adaptation between the wheat stripe rust pathogen (Puccinia striiformis f. sp. tritici) and the barley stripe rust pathogen (Puccinia striiformis f. sp. hordei).</title>
        <authorList>
            <person name="Xia C."/>
            <person name="Wang M."/>
            <person name="Yin C."/>
            <person name="Cornejo O.E."/>
            <person name="Hulbert S.H."/>
            <person name="Chen X."/>
        </authorList>
    </citation>
    <scope>NUCLEOTIDE SEQUENCE [LARGE SCALE GENOMIC DNA]</scope>
    <source>
        <strain evidence="2">93TX-2</strain>
    </source>
</reference>
<evidence type="ECO:0000313" key="2">
    <source>
        <dbReference type="Proteomes" id="UP000238274"/>
    </source>
</evidence>
<dbReference type="AlphaFoldDB" id="A0A2S4UA02"/>
<comment type="caution">
    <text evidence="1">The sequence shown here is derived from an EMBL/GenBank/DDBJ whole genome shotgun (WGS) entry which is preliminary data.</text>
</comment>
<reference evidence="1 2" key="1">
    <citation type="submission" date="2017-12" db="EMBL/GenBank/DDBJ databases">
        <title>Gene loss provides genomic basis for host adaptation in cereal stripe rust fungi.</title>
        <authorList>
            <person name="Xia C."/>
        </authorList>
    </citation>
    <scope>NUCLEOTIDE SEQUENCE [LARGE SCALE GENOMIC DNA]</scope>
    <source>
        <strain evidence="1 2">93TX-2</strain>
    </source>
</reference>
<dbReference type="VEuPathDB" id="FungiDB:PSTT_14319"/>
<name>A0A2S4UA02_9BASI</name>
<dbReference type="VEuPathDB" id="FungiDB:PSHT_16474"/>
<dbReference type="EMBL" id="PKSM01000536">
    <property type="protein sequence ID" value="POV94031.1"/>
    <property type="molecule type" value="Genomic_DNA"/>
</dbReference>
<organism evidence="1 2">
    <name type="scientific">Puccinia striiformis</name>
    <dbReference type="NCBI Taxonomy" id="27350"/>
    <lineage>
        <taxon>Eukaryota</taxon>
        <taxon>Fungi</taxon>
        <taxon>Dikarya</taxon>
        <taxon>Basidiomycota</taxon>
        <taxon>Pucciniomycotina</taxon>
        <taxon>Pucciniomycetes</taxon>
        <taxon>Pucciniales</taxon>
        <taxon>Pucciniaceae</taxon>
        <taxon>Puccinia</taxon>
    </lineage>
</organism>